<dbReference type="InterPro" id="IPR050327">
    <property type="entry name" value="Proton-linked_MCT"/>
</dbReference>
<dbReference type="PANTHER" id="PTHR11360:SF284">
    <property type="entry name" value="EG:103B4.3 PROTEIN-RELATED"/>
    <property type="match status" value="1"/>
</dbReference>
<accession>A0A7R8ZTP5</accession>
<feature type="transmembrane region" description="Helical" evidence="2">
    <location>
        <begin position="513"/>
        <end position="535"/>
    </location>
</feature>
<gene>
    <name evidence="3" type="ORF">CTOB1V02_LOCUS11907</name>
</gene>
<dbReference type="OrthoDB" id="2213137at2759"/>
<evidence type="ECO:0000256" key="1">
    <source>
        <dbReference type="SAM" id="MobiDB-lite"/>
    </source>
</evidence>
<sequence length="568" mass="62291">MVRDTSKSSITERPPTPPPQRASPLSTPKKRKLTPMPAATSDPPFVATKRSGLRKRTPPSRPELNRQKSFTFTPGMVDPSSVKSLSRSIQSIQSSAASAISSSIHSSVKDINFSPSATFLSHSIRHLSENRQNYFAGRRKSLSMYSLPQMGKSKKTSTTDRAPRSPTGSDVIPELPRCRSATFSAGCKIEDLVSARTRKGSVDSSSLEIKKSIKRRGVEFGPSEVETIESIPLEETRKTSNEGVPGFFYYSPAYLKRRFTVIAEADESEEKAEAAPQPPTNSTISILRRYSREAMSLLSVPLHRGSAQAHDEEKALEDIPAHDPSRRYSRLTKILEMASRFRAEEGIEEEDEKKPGILDKISQAIDDVPQFTGVQGAFQASLIRDPRFWCFNFAGLVGIMGTLTLYVLYKDFAISKNLEERFVYVLSAIGLGDLLGRLFAVMFVSWTFFNPLFVYALIQCLTGAIVLYHVSVETIEQLVVCCLGLGLCYGMQNVLLAVAPGKVYGPTNLTTTFGYILFWCGIGAFLGPPIAGALVDESAANGYTYAFVFIGTASMLGCLDLGGFNLGD</sequence>
<evidence type="ECO:0000256" key="2">
    <source>
        <dbReference type="SAM" id="Phobius"/>
    </source>
</evidence>
<dbReference type="InterPro" id="IPR036259">
    <property type="entry name" value="MFS_trans_sf"/>
</dbReference>
<dbReference type="GO" id="GO:0008028">
    <property type="term" value="F:monocarboxylic acid transmembrane transporter activity"/>
    <property type="evidence" value="ECO:0007669"/>
    <property type="project" value="TreeGrafter"/>
</dbReference>
<dbReference type="PANTHER" id="PTHR11360">
    <property type="entry name" value="MONOCARBOXYLATE TRANSPORTER"/>
    <property type="match status" value="1"/>
</dbReference>
<keyword evidence="2" id="KW-1133">Transmembrane helix</keyword>
<feature type="region of interest" description="Disordered" evidence="1">
    <location>
        <begin position="145"/>
        <end position="173"/>
    </location>
</feature>
<feature type="transmembrane region" description="Helical" evidence="2">
    <location>
        <begin position="478"/>
        <end position="501"/>
    </location>
</feature>
<protein>
    <submittedName>
        <fullName evidence="3">Uncharacterized protein</fullName>
    </submittedName>
</protein>
<feature type="transmembrane region" description="Helical" evidence="2">
    <location>
        <begin position="421"/>
        <end position="446"/>
    </location>
</feature>
<dbReference type="SUPFAM" id="SSF103473">
    <property type="entry name" value="MFS general substrate transporter"/>
    <property type="match status" value="1"/>
</dbReference>
<feature type="transmembrane region" description="Helical" evidence="2">
    <location>
        <begin position="452"/>
        <end position="471"/>
    </location>
</feature>
<feature type="transmembrane region" description="Helical" evidence="2">
    <location>
        <begin position="391"/>
        <end position="409"/>
    </location>
</feature>
<reference evidence="3" key="1">
    <citation type="submission" date="2020-11" db="EMBL/GenBank/DDBJ databases">
        <authorList>
            <person name="Tran Van P."/>
        </authorList>
    </citation>
    <scope>NUCLEOTIDE SEQUENCE</scope>
</reference>
<feature type="region of interest" description="Disordered" evidence="1">
    <location>
        <begin position="1"/>
        <end position="81"/>
    </location>
</feature>
<feature type="transmembrane region" description="Helical" evidence="2">
    <location>
        <begin position="542"/>
        <end position="564"/>
    </location>
</feature>
<dbReference type="EMBL" id="OB667710">
    <property type="protein sequence ID" value="CAD7234089.1"/>
    <property type="molecule type" value="Genomic_DNA"/>
</dbReference>
<keyword evidence="2" id="KW-0472">Membrane</keyword>
<organism evidence="3">
    <name type="scientific">Cyprideis torosa</name>
    <dbReference type="NCBI Taxonomy" id="163714"/>
    <lineage>
        <taxon>Eukaryota</taxon>
        <taxon>Metazoa</taxon>
        <taxon>Ecdysozoa</taxon>
        <taxon>Arthropoda</taxon>
        <taxon>Crustacea</taxon>
        <taxon>Oligostraca</taxon>
        <taxon>Ostracoda</taxon>
        <taxon>Podocopa</taxon>
        <taxon>Podocopida</taxon>
        <taxon>Cytherocopina</taxon>
        <taxon>Cytheroidea</taxon>
        <taxon>Cytherideidae</taxon>
        <taxon>Cyprideis</taxon>
    </lineage>
</organism>
<dbReference type="AlphaFoldDB" id="A0A7R8ZTP5"/>
<proteinExistence type="predicted"/>
<name>A0A7R8ZTP5_9CRUS</name>
<evidence type="ECO:0000313" key="3">
    <source>
        <dbReference type="EMBL" id="CAD7234089.1"/>
    </source>
</evidence>
<dbReference type="Gene3D" id="1.20.1250.20">
    <property type="entry name" value="MFS general substrate transporter like domains"/>
    <property type="match status" value="1"/>
</dbReference>
<keyword evidence="2" id="KW-0812">Transmembrane</keyword>